<evidence type="ECO:0000256" key="2">
    <source>
        <dbReference type="ARBA" id="ARBA00022801"/>
    </source>
</evidence>
<evidence type="ECO:0000256" key="3">
    <source>
        <dbReference type="ARBA" id="ARBA00023295"/>
    </source>
</evidence>
<name>A0ABU5HLE2_9BACE</name>
<dbReference type="Pfam" id="PF04616">
    <property type="entry name" value="Glyco_hydro_43"/>
    <property type="match status" value="1"/>
</dbReference>
<keyword evidence="2 4" id="KW-0378">Hydrolase</keyword>
<dbReference type="Gene3D" id="2.115.10.20">
    <property type="entry name" value="Glycosyl hydrolase domain, family 43"/>
    <property type="match status" value="1"/>
</dbReference>
<proteinExistence type="inferred from homology"/>
<organism evidence="6 7">
    <name type="scientific">Bacteroides vicugnae</name>
    <dbReference type="NCBI Taxonomy" id="3037989"/>
    <lineage>
        <taxon>Bacteria</taxon>
        <taxon>Pseudomonadati</taxon>
        <taxon>Bacteroidota</taxon>
        <taxon>Bacteroidia</taxon>
        <taxon>Bacteroidales</taxon>
        <taxon>Bacteroidaceae</taxon>
        <taxon>Bacteroides</taxon>
    </lineage>
</organism>
<dbReference type="CDD" id="cd18617">
    <property type="entry name" value="GH43_XynB-like"/>
    <property type="match status" value="1"/>
</dbReference>
<evidence type="ECO:0000313" key="6">
    <source>
        <dbReference type="EMBL" id="MDY7257010.1"/>
    </source>
</evidence>
<dbReference type="RefSeq" id="WP_258981393.1">
    <property type="nucleotide sequence ID" value="NZ_JARZAK010000002.1"/>
</dbReference>
<evidence type="ECO:0000256" key="4">
    <source>
        <dbReference type="RuleBase" id="RU361187"/>
    </source>
</evidence>
<dbReference type="SUPFAM" id="SSF49899">
    <property type="entry name" value="Concanavalin A-like lectins/glucanases"/>
    <property type="match status" value="1"/>
</dbReference>
<feature type="domain" description="Beta-xylosidase C-terminal Concanavalin A-like" evidence="5">
    <location>
        <begin position="390"/>
        <end position="568"/>
    </location>
</feature>
<dbReference type="SUPFAM" id="SSF75005">
    <property type="entry name" value="Arabinanase/levansucrase/invertase"/>
    <property type="match status" value="1"/>
</dbReference>
<dbReference type="Proteomes" id="UP001292913">
    <property type="component" value="Unassembled WGS sequence"/>
</dbReference>
<dbReference type="InterPro" id="IPR041542">
    <property type="entry name" value="GH43_C2"/>
</dbReference>
<evidence type="ECO:0000259" key="5">
    <source>
        <dbReference type="Pfam" id="PF17851"/>
    </source>
</evidence>
<keyword evidence="3 4" id="KW-0326">Glycosidase</keyword>
<comment type="caution">
    <text evidence="6">The sequence shown here is derived from an EMBL/GenBank/DDBJ whole genome shotgun (WGS) entry which is preliminary data.</text>
</comment>
<accession>A0ABU5HLE2</accession>
<dbReference type="PANTHER" id="PTHR42812">
    <property type="entry name" value="BETA-XYLOSIDASE"/>
    <property type="match status" value="1"/>
</dbReference>
<comment type="similarity">
    <text evidence="1 4">Belongs to the glycosyl hydrolase 43 family.</text>
</comment>
<dbReference type="InterPro" id="IPR051795">
    <property type="entry name" value="Glycosyl_Hydrlase_43"/>
</dbReference>
<dbReference type="GO" id="GO:0016787">
    <property type="term" value="F:hydrolase activity"/>
    <property type="evidence" value="ECO:0007669"/>
    <property type="project" value="UniProtKB-KW"/>
</dbReference>
<evidence type="ECO:0000313" key="7">
    <source>
        <dbReference type="Proteomes" id="UP001292913"/>
    </source>
</evidence>
<dbReference type="Pfam" id="PF17851">
    <property type="entry name" value="GH43_C2"/>
    <property type="match status" value="1"/>
</dbReference>
<dbReference type="InterPro" id="IPR006710">
    <property type="entry name" value="Glyco_hydro_43"/>
</dbReference>
<dbReference type="PANTHER" id="PTHR42812:SF12">
    <property type="entry name" value="BETA-XYLOSIDASE-RELATED"/>
    <property type="match status" value="1"/>
</dbReference>
<dbReference type="Gene3D" id="2.60.120.200">
    <property type="match status" value="1"/>
</dbReference>
<dbReference type="EMBL" id="JARZAK010000002">
    <property type="protein sequence ID" value="MDY7257010.1"/>
    <property type="molecule type" value="Genomic_DNA"/>
</dbReference>
<reference evidence="6 7" key="1">
    <citation type="submission" date="2023-04" db="EMBL/GenBank/DDBJ databases">
        <title>Bacteroides pacosi sp. nov., isolated from the fecal material of an alpaca.</title>
        <authorList>
            <person name="Miller S."/>
            <person name="Hendry M."/>
            <person name="King J."/>
            <person name="Sankaranarayanan K."/>
            <person name="Lawson P.A."/>
        </authorList>
    </citation>
    <scope>NUCLEOTIDE SEQUENCE [LARGE SCALE GENOMIC DNA]</scope>
    <source>
        <strain evidence="6 7">A2-P53</strain>
    </source>
</reference>
<protein>
    <submittedName>
        <fullName evidence="6">Glycoside hydrolase family 43 protein</fullName>
    </submittedName>
</protein>
<keyword evidence="7" id="KW-1185">Reference proteome</keyword>
<gene>
    <name evidence="6" type="ORF">QHG74_04685</name>
</gene>
<sequence length="570" mass="64417">MTTQKIFFSLIIILFTIATGFNITGCQSIPQTNEAIFDFFEYQGEDVIFETPIDSIYEYRNPIVCGFYPDPSICRKGEDYYMIHSSFSYYPGIPILHSRDLVHWEQIGHVLDRPSQLKLDNIRLSGGIYAPAISYNPANDTFYVVTTCVDGIGNFVVKTKDPQQGWSDPILLPEVGGIDPSLFFDEDGKAYLVHNDAPIGIPEYDGHRAIWIHNYDPGTDQTFGKKQVIVDGGVDKSKHPIWIEGPHLYKIKGKYYLMAAEGGTSVNHSEVIFTSDHVKGPYRPVSDNPILTQRDLPEDRANPITCTGHADLIETPDGQWFAIFLACRPYEGDLYHTGRETFLLPVTWKKGTPVIMEKGKAIPTVVRPENWKADVAGITPQTFTGNFRWRDDFNTDEKLALEWLFIRTPRENWWSIHEGKLHLTPAASDIYTVGAPAFIGHRQQHTNFTVTTEMSFTPLNEQTFAGLVCYQNEKFNLIFGKTIREGKQVITVVRTDNGKQTTEGTFTLEDKRTDLPLYLRITGRGGKYSFTLSFDKKKWQEVVNDLDATILSTHKAGGFTGTIIGMYTGK</sequence>
<dbReference type="InterPro" id="IPR013320">
    <property type="entry name" value="ConA-like_dom_sf"/>
</dbReference>
<dbReference type="InterPro" id="IPR023296">
    <property type="entry name" value="Glyco_hydro_beta-prop_sf"/>
</dbReference>
<evidence type="ECO:0000256" key="1">
    <source>
        <dbReference type="ARBA" id="ARBA00009865"/>
    </source>
</evidence>